<keyword evidence="2" id="KW-0812">Transmembrane</keyword>
<dbReference type="PANTHER" id="PTHR35335">
    <property type="entry name" value="UPF0716 PROTEIN FXSA"/>
    <property type="match status" value="1"/>
</dbReference>
<dbReference type="NCBIfam" id="NF008528">
    <property type="entry name" value="PRK11463.1-2"/>
    <property type="match status" value="1"/>
</dbReference>
<keyword evidence="2" id="KW-0472">Membrane</keyword>
<protein>
    <submittedName>
        <fullName evidence="3">UPF0716 protein FxsA</fullName>
    </submittedName>
</protein>
<evidence type="ECO:0000313" key="4">
    <source>
        <dbReference type="Proteomes" id="UP000531216"/>
    </source>
</evidence>
<organism evidence="3 4">
    <name type="scientific">Aureimonas phyllosphaerae</name>
    <dbReference type="NCBI Taxonomy" id="1166078"/>
    <lineage>
        <taxon>Bacteria</taxon>
        <taxon>Pseudomonadati</taxon>
        <taxon>Pseudomonadota</taxon>
        <taxon>Alphaproteobacteria</taxon>
        <taxon>Hyphomicrobiales</taxon>
        <taxon>Aurantimonadaceae</taxon>
        <taxon>Aureimonas</taxon>
    </lineage>
</organism>
<evidence type="ECO:0000256" key="2">
    <source>
        <dbReference type="SAM" id="Phobius"/>
    </source>
</evidence>
<dbReference type="GO" id="GO:0016020">
    <property type="term" value="C:membrane"/>
    <property type="evidence" value="ECO:0007669"/>
    <property type="project" value="InterPro"/>
</dbReference>
<keyword evidence="4" id="KW-1185">Reference proteome</keyword>
<dbReference type="PANTHER" id="PTHR35335:SF1">
    <property type="entry name" value="UPF0716 PROTEIN FXSA"/>
    <property type="match status" value="1"/>
</dbReference>
<dbReference type="Pfam" id="PF04186">
    <property type="entry name" value="FxsA"/>
    <property type="match status" value="1"/>
</dbReference>
<dbReference type="InterPro" id="IPR007313">
    <property type="entry name" value="FxsA"/>
</dbReference>
<comment type="caution">
    <text evidence="3">The sequence shown here is derived from an EMBL/GenBank/DDBJ whole genome shotgun (WGS) entry which is preliminary data.</text>
</comment>
<dbReference type="OrthoDB" id="9792788at2"/>
<reference evidence="3 4" key="1">
    <citation type="submission" date="2020-08" db="EMBL/GenBank/DDBJ databases">
        <title>Genomic Encyclopedia of Type Strains, Phase IV (KMG-IV): sequencing the most valuable type-strain genomes for metagenomic binning, comparative biology and taxonomic classification.</title>
        <authorList>
            <person name="Goeker M."/>
        </authorList>
    </citation>
    <scope>NUCLEOTIDE SEQUENCE [LARGE SCALE GENOMIC DNA]</scope>
    <source>
        <strain evidence="3 4">DSM 25024</strain>
    </source>
</reference>
<name>A0A7W6C0Q4_9HYPH</name>
<dbReference type="RefSeq" id="WP_090965087.1">
    <property type="nucleotide sequence ID" value="NZ_FOOA01000016.1"/>
</dbReference>
<keyword evidence="2" id="KW-1133">Transmembrane helix</keyword>
<feature type="region of interest" description="Disordered" evidence="1">
    <location>
        <begin position="130"/>
        <end position="175"/>
    </location>
</feature>
<feature type="transmembrane region" description="Helical" evidence="2">
    <location>
        <begin position="28"/>
        <end position="48"/>
    </location>
</feature>
<gene>
    <name evidence="3" type="ORF">GGR05_002447</name>
</gene>
<dbReference type="Proteomes" id="UP000531216">
    <property type="component" value="Unassembled WGS sequence"/>
</dbReference>
<feature type="transmembrane region" description="Helical" evidence="2">
    <location>
        <begin position="77"/>
        <end position="102"/>
    </location>
</feature>
<dbReference type="AlphaFoldDB" id="A0A7W6C0Q4"/>
<evidence type="ECO:0000256" key="1">
    <source>
        <dbReference type="SAM" id="MobiDB-lite"/>
    </source>
</evidence>
<evidence type="ECO:0000313" key="3">
    <source>
        <dbReference type="EMBL" id="MBB3936297.1"/>
    </source>
</evidence>
<sequence length="175" mass="18963">MPLILIPLALLALPLIEIGVFIWVGGEIGVWPTLALVILSIVVGAALLKRQTLSTLRAAQAEARAGRLPERQIVHGAMIALAGILLILPGFVTDVFGLLLFLPPVRDFVWHRLRSRIVVVGPTGARTAPYRQPGPEVIDLTGGEFRRRDGVDGSPWTRLDGPGDDPDERGPRTLH</sequence>
<proteinExistence type="predicted"/>
<dbReference type="EMBL" id="JACIDO010000004">
    <property type="protein sequence ID" value="MBB3936297.1"/>
    <property type="molecule type" value="Genomic_DNA"/>
</dbReference>
<accession>A0A7W6C0Q4</accession>